<evidence type="ECO:0000313" key="4">
    <source>
        <dbReference type="Proteomes" id="UP000314982"/>
    </source>
</evidence>
<feature type="compositionally biased region" description="Basic and acidic residues" evidence="1">
    <location>
        <begin position="73"/>
        <end position="83"/>
    </location>
</feature>
<evidence type="ECO:0000313" key="3">
    <source>
        <dbReference type="Ensembl" id="ENSHHUP00000011039.1"/>
    </source>
</evidence>
<protein>
    <submittedName>
        <fullName evidence="3">Solute carrier family 35 member F4</fullName>
    </submittedName>
</protein>
<sequence>MISTEGAEGGGDQPCFRLEPLNAHLSGKAGETHLLYGDTDTTSKVTANGVQDIEDRILRITGYYGYYPGYSSHRREEGSESRADTPGSEASGEGTSYQTCANTVLKVLGGLLLVLCVSSSWVGTTQLVQLTFKSFSCPFFVSWFSTNWNILLFPLYYGGHVIFTLSARGFVLATFRLLVRRVALAVGSSSTSALYKVLFKMFLGSANLGEVAHFLSTMGVFNLIFISFIPLILYFTKVEHWGSLSSLPWGYLCGLAGLWLVFNILVNVGVVLTYPILISIGTLLSVPGNAAVDVLKHEVIFSVVRLAATCIICLGFLLLLLPEEWDSVTLRFLAAFADKKSEEHGEELTESSIHTRSRSRANGTVSIPMA</sequence>
<feature type="region of interest" description="Disordered" evidence="1">
    <location>
        <begin position="346"/>
        <end position="370"/>
    </location>
</feature>
<feature type="transmembrane region" description="Helical" evidence="2">
    <location>
        <begin position="148"/>
        <end position="170"/>
    </location>
</feature>
<dbReference type="PANTHER" id="PTHR19346:SF2">
    <property type="entry name" value="SOLUTE CARRIER FAMILY 35 MEMBER F4"/>
    <property type="match status" value="1"/>
</dbReference>
<keyword evidence="4" id="KW-1185">Reference proteome</keyword>
<feature type="transmembrane region" description="Helical" evidence="2">
    <location>
        <begin position="299"/>
        <end position="321"/>
    </location>
</feature>
<keyword evidence="2" id="KW-1133">Transmembrane helix</keyword>
<dbReference type="Ensembl" id="ENSHHUT00000011389.1">
    <property type="protein sequence ID" value="ENSHHUP00000011039.1"/>
    <property type="gene ID" value="ENSHHUG00000006777.1"/>
</dbReference>
<dbReference type="AlphaFoldDB" id="A0A4W5KG99"/>
<dbReference type="PANTHER" id="PTHR19346">
    <property type="entry name" value="SUGAR PHOSPHATE TRANSPORTER DOMAIN-CONTAINING PROTEIN"/>
    <property type="match status" value="1"/>
</dbReference>
<reference evidence="3" key="3">
    <citation type="submission" date="2025-09" db="UniProtKB">
        <authorList>
            <consortium name="Ensembl"/>
        </authorList>
    </citation>
    <scope>IDENTIFICATION</scope>
</reference>
<feature type="transmembrane region" description="Helical" evidence="2">
    <location>
        <begin position="182"/>
        <end position="199"/>
    </location>
</feature>
<feature type="transmembrane region" description="Helical" evidence="2">
    <location>
        <begin position="272"/>
        <end position="292"/>
    </location>
</feature>
<keyword evidence="2" id="KW-0472">Membrane</keyword>
<feature type="transmembrane region" description="Helical" evidence="2">
    <location>
        <begin position="107"/>
        <end position="128"/>
    </location>
</feature>
<reference evidence="4" key="1">
    <citation type="submission" date="2018-06" db="EMBL/GenBank/DDBJ databases">
        <title>Genome assembly of Danube salmon.</title>
        <authorList>
            <person name="Macqueen D.J."/>
            <person name="Gundappa M.K."/>
        </authorList>
    </citation>
    <scope>NUCLEOTIDE SEQUENCE [LARGE SCALE GENOMIC DNA]</scope>
</reference>
<dbReference type="GeneTree" id="ENSGT00390000008727"/>
<feature type="transmembrane region" description="Helical" evidence="2">
    <location>
        <begin position="211"/>
        <end position="235"/>
    </location>
</feature>
<feature type="region of interest" description="Disordered" evidence="1">
    <location>
        <begin position="72"/>
        <end position="94"/>
    </location>
</feature>
<keyword evidence="2" id="KW-0812">Transmembrane</keyword>
<proteinExistence type="predicted"/>
<accession>A0A4W5KG99</accession>
<name>A0A4W5KG99_9TELE</name>
<dbReference type="InterPro" id="IPR026505">
    <property type="entry name" value="Solute_c_fam_35_mem_F3/F4"/>
</dbReference>
<feature type="transmembrane region" description="Helical" evidence="2">
    <location>
        <begin position="247"/>
        <end position="266"/>
    </location>
</feature>
<feature type="compositionally biased region" description="Polar residues" evidence="1">
    <location>
        <begin position="350"/>
        <end position="370"/>
    </location>
</feature>
<evidence type="ECO:0000256" key="1">
    <source>
        <dbReference type="SAM" id="MobiDB-lite"/>
    </source>
</evidence>
<organism evidence="3 4">
    <name type="scientific">Hucho hucho</name>
    <name type="common">huchen</name>
    <dbReference type="NCBI Taxonomy" id="62062"/>
    <lineage>
        <taxon>Eukaryota</taxon>
        <taxon>Metazoa</taxon>
        <taxon>Chordata</taxon>
        <taxon>Craniata</taxon>
        <taxon>Vertebrata</taxon>
        <taxon>Euteleostomi</taxon>
        <taxon>Actinopterygii</taxon>
        <taxon>Neopterygii</taxon>
        <taxon>Teleostei</taxon>
        <taxon>Protacanthopterygii</taxon>
        <taxon>Salmoniformes</taxon>
        <taxon>Salmonidae</taxon>
        <taxon>Salmoninae</taxon>
        <taxon>Hucho</taxon>
    </lineage>
</organism>
<reference evidence="3" key="2">
    <citation type="submission" date="2025-08" db="UniProtKB">
        <authorList>
            <consortium name="Ensembl"/>
        </authorList>
    </citation>
    <scope>IDENTIFICATION</scope>
</reference>
<evidence type="ECO:0000256" key="2">
    <source>
        <dbReference type="SAM" id="Phobius"/>
    </source>
</evidence>
<dbReference type="Proteomes" id="UP000314982">
    <property type="component" value="Unassembled WGS sequence"/>
</dbReference>